<dbReference type="AlphaFoldDB" id="A0AAD2EJJ9"/>
<dbReference type="Gene3D" id="3.40.50.300">
    <property type="entry name" value="P-loop containing nucleotide triphosphate hydrolases"/>
    <property type="match status" value="1"/>
</dbReference>
<proteinExistence type="predicted"/>
<dbReference type="Gene3D" id="3.40.50.2300">
    <property type="match status" value="1"/>
</dbReference>
<dbReference type="GO" id="GO:0051782">
    <property type="term" value="P:negative regulation of cell division"/>
    <property type="evidence" value="ECO:0007669"/>
    <property type="project" value="TreeGrafter"/>
</dbReference>
<dbReference type="GO" id="GO:0009898">
    <property type="term" value="C:cytoplasmic side of plasma membrane"/>
    <property type="evidence" value="ECO:0007669"/>
    <property type="project" value="TreeGrafter"/>
</dbReference>
<dbReference type="GO" id="GO:0005829">
    <property type="term" value="C:cytosol"/>
    <property type="evidence" value="ECO:0007669"/>
    <property type="project" value="TreeGrafter"/>
</dbReference>
<evidence type="ECO:0000313" key="2">
    <source>
        <dbReference type="EMBL" id="CAJ0870172.1"/>
    </source>
</evidence>
<evidence type="ECO:0000313" key="4">
    <source>
        <dbReference type="Proteomes" id="UP001190452"/>
    </source>
</evidence>
<comment type="caution">
    <text evidence="1">The sequence shown here is derived from an EMBL/GenBank/DDBJ whole genome shotgun (WGS) entry which is preliminary data.</text>
</comment>
<name>A0AAD2EJJ9_9RALS</name>
<sequence>MDYFLLHGGTYGAQGDAQSAAAHRWLAGAIRELGVLVAQTSGPDGFLEQIAAVNPEVVFVRFASSPDSAAAPEHDQKLGEGTDAISEATQLAAQLTRLFPGLPLVAVGSASDGRAMLAALRAGVKDFIDMDGAPAEAVRVVRRLLAERASAEPTRRGRVLAILGARPGVGATTLATNLATLVRRTSASDVMLLDLGQPLRDGALYLNVHAHFHFVEAVRNLRRFDQVFVQTALSRHPSGLAVLPLPVSLGEMRDISFSEALGLLNRLRTFFDLQVVDLGGFSNIDFIAQLVKAADDVMLVAEQSVGAIVSAAELMQELKKREIDRDHLHLTISKFDTRLSLDAAQIAERLEIPSVLTVPNRREALVIASNQGATLAESHPGDAYVRALAGIAQTLGYAEQGERATGVQNWVAELAARLGSRFRRKAAEATELDIGTTGRNAT</sequence>
<dbReference type="RefSeq" id="WP_222328421.1">
    <property type="nucleotide sequence ID" value="NZ_CATVXE010000008.1"/>
</dbReference>
<organism evidence="1 3">
    <name type="scientific">Ralstonia mannitolilytica</name>
    <dbReference type="NCBI Taxonomy" id="105219"/>
    <lineage>
        <taxon>Bacteria</taxon>
        <taxon>Pseudomonadati</taxon>
        <taxon>Pseudomonadota</taxon>
        <taxon>Betaproteobacteria</taxon>
        <taxon>Burkholderiales</taxon>
        <taxon>Burkholderiaceae</taxon>
        <taxon>Ralstonia</taxon>
    </lineage>
</organism>
<accession>A0AAD2EJJ9</accession>
<reference evidence="1 4" key="1">
    <citation type="submission" date="2023-07" db="EMBL/GenBank/DDBJ databases">
        <authorList>
            <person name="Peeters C."/>
        </authorList>
    </citation>
    <scope>NUCLEOTIDE SEQUENCE</scope>
    <source>
        <strain evidence="2 4">R-77569</strain>
        <strain evidence="1">R-77591</strain>
    </source>
</reference>
<dbReference type="PANTHER" id="PTHR43384">
    <property type="entry name" value="SEPTUM SITE-DETERMINING PROTEIN MIND HOMOLOG, CHLOROPLASTIC-RELATED"/>
    <property type="match status" value="1"/>
</dbReference>
<dbReference type="PANTHER" id="PTHR43384:SF13">
    <property type="entry name" value="SLR0110 PROTEIN"/>
    <property type="match status" value="1"/>
</dbReference>
<dbReference type="EMBL" id="CAUDKV010000008">
    <property type="protein sequence ID" value="CAJ0870172.1"/>
    <property type="molecule type" value="Genomic_DNA"/>
</dbReference>
<gene>
    <name evidence="2" type="ORF">R77569_02230</name>
    <name evidence="1" type="ORF">R77591_02264</name>
</gene>
<dbReference type="GO" id="GO:0016887">
    <property type="term" value="F:ATP hydrolysis activity"/>
    <property type="evidence" value="ECO:0007669"/>
    <property type="project" value="TreeGrafter"/>
</dbReference>
<protein>
    <recommendedName>
        <fullName evidence="5">Pilus assembly protein</fullName>
    </recommendedName>
</protein>
<dbReference type="GO" id="GO:0005524">
    <property type="term" value="F:ATP binding"/>
    <property type="evidence" value="ECO:0007669"/>
    <property type="project" value="TreeGrafter"/>
</dbReference>
<evidence type="ECO:0000313" key="3">
    <source>
        <dbReference type="Proteomes" id="UP001190002"/>
    </source>
</evidence>
<evidence type="ECO:0000313" key="1">
    <source>
        <dbReference type="EMBL" id="CAJ0683344.1"/>
    </source>
</evidence>
<dbReference type="EMBL" id="CATVXE010000008">
    <property type="protein sequence ID" value="CAJ0683344.1"/>
    <property type="molecule type" value="Genomic_DNA"/>
</dbReference>
<dbReference type="InterPro" id="IPR027417">
    <property type="entry name" value="P-loop_NTPase"/>
</dbReference>
<dbReference type="Proteomes" id="UP001190002">
    <property type="component" value="Unassembled WGS sequence"/>
</dbReference>
<dbReference type="SUPFAM" id="SSF52540">
    <property type="entry name" value="P-loop containing nucleoside triphosphate hydrolases"/>
    <property type="match status" value="1"/>
</dbReference>
<keyword evidence="4" id="KW-1185">Reference proteome</keyword>
<dbReference type="Proteomes" id="UP001190452">
    <property type="component" value="Unassembled WGS sequence"/>
</dbReference>
<evidence type="ECO:0008006" key="5">
    <source>
        <dbReference type="Google" id="ProtNLM"/>
    </source>
</evidence>
<dbReference type="InterPro" id="IPR050625">
    <property type="entry name" value="ParA/MinD_ATPase"/>
</dbReference>